<dbReference type="AlphaFoldDB" id="A0A2A6D0A9"/>
<accession>A0A8R1YCL6</accession>
<proteinExistence type="predicted"/>
<reference evidence="1" key="2">
    <citation type="submission" date="2022-06" db="UniProtKB">
        <authorList>
            <consortium name="EnsemblMetazoa"/>
        </authorList>
    </citation>
    <scope>IDENTIFICATION</scope>
    <source>
        <strain evidence="1">PS312</strain>
    </source>
</reference>
<name>A0A2A6D0A9_PRIPA</name>
<protein>
    <submittedName>
        <fullName evidence="1">Uncharacterized protein</fullName>
    </submittedName>
</protein>
<evidence type="ECO:0000313" key="1">
    <source>
        <dbReference type="EnsemblMetazoa" id="PPA16332.1"/>
    </source>
</evidence>
<gene>
    <name evidence="1" type="primary">WBGene00105886</name>
</gene>
<reference evidence="2" key="1">
    <citation type="journal article" date="2008" name="Nat. Genet.">
        <title>The Pristionchus pacificus genome provides a unique perspective on nematode lifestyle and parasitism.</title>
        <authorList>
            <person name="Dieterich C."/>
            <person name="Clifton S.W."/>
            <person name="Schuster L.N."/>
            <person name="Chinwalla A."/>
            <person name="Delehaunty K."/>
            <person name="Dinkelacker I."/>
            <person name="Fulton L."/>
            <person name="Fulton R."/>
            <person name="Godfrey J."/>
            <person name="Minx P."/>
            <person name="Mitreva M."/>
            <person name="Roeseler W."/>
            <person name="Tian H."/>
            <person name="Witte H."/>
            <person name="Yang S.P."/>
            <person name="Wilson R.K."/>
            <person name="Sommer R.J."/>
        </authorList>
    </citation>
    <scope>NUCLEOTIDE SEQUENCE [LARGE SCALE GENOMIC DNA]</scope>
    <source>
        <strain evidence="2">PS312</strain>
    </source>
</reference>
<evidence type="ECO:0000313" key="2">
    <source>
        <dbReference type="Proteomes" id="UP000005239"/>
    </source>
</evidence>
<dbReference type="Proteomes" id="UP000005239">
    <property type="component" value="Unassembled WGS sequence"/>
</dbReference>
<accession>A0A2A6D0A9</accession>
<organism evidence="1 2">
    <name type="scientific">Pristionchus pacificus</name>
    <name type="common">Parasitic nematode worm</name>
    <dbReference type="NCBI Taxonomy" id="54126"/>
    <lineage>
        <taxon>Eukaryota</taxon>
        <taxon>Metazoa</taxon>
        <taxon>Ecdysozoa</taxon>
        <taxon>Nematoda</taxon>
        <taxon>Chromadorea</taxon>
        <taxon>Rhabditida</taxon>
        <taxon>Rhabditina</taxon>
        <taxon>Diplogasteromorpha</taxon>
        <taxon>Diplogasteroidea</taxon>
        <taxon>Neodiplogasteridae</taxon>
        <taxon>Pristionchus</taxon>
    </lineage>
</organism>
<keyword evidence="2" id="KW-1185">Reference proteome</keyword>
<sequence length="240" mass="27790">MSSGDYRWNTEFENDGLFLRCVVPGCPSKRSDLLIGGNGRKKAECDLPYELTKLSEMIVNMNGIHNCAYLCLVLELITPFHVLDKWANWMYSKYEFIKSFEADFYVCTRHFPPSMADQFIPFPILAIGKTAHEIRSITNFYGVDRLLPPDLDAMDLNTLNNSRQFIRFPFLSGLRWLPPNFPKYHCTRAIGDELADFFGDIFSKTLCEDDQGYRVDNRKRSLANGVICKEEIKREIKEEI</sequence>
<dbReference type="EnsemblMetazoa" id="PPA16332.1">
    <property type="protein sequence ID" value="PPA16332.1"/>
    <property type="gene ID" value="WBGene00105886"/>
</dbReference>